<evidence type="ECO:0000313" key="2">
    <source>
        <dbReference type="EMBL" id="KAG6596933.1"/>
    </source>
</evidence>
<dbReference type="EMBL" id="JAGKQH010000006">
    <property type="protein sequence ID" value="KAG6596933.1"/>
    <property type="molecule type" value="Genomic_DNA"/>
</dbReference>
<feature type="non-terminal residue" evidence="2">
    <location>
        <position position="1"/>
    </location>
</feature>
<feature type="region of interest" description="Disordered" evidence="1">
    <location>
        <begin position="27"/>
        <end position="77"/>
    </location>
</feature>
<dbReference type="AlphaFoldDB" id="A0AAV6NFD0"/>
<gene>
    <name evidence="2" type="ORF">SDJN03_10113</name>
</gene>
<keyword evidence="3" id="KW-1185">Reference proteome</keyword>
<evidence type="ECO:0000313" key="3">
    <source>
        <dbReference type="Proteomes" id="UP000685013"/>
    </source>
</evidence>
<name>A0AAV6NFD0_9ROSI</name>
<proteinExistence type="predicted"/>
<sequence>MEAPPPSFVSKPRTAFHSAAPKTDPLFFLFKSNSPGSPKTIPPPHFPQSTPDKESHSAKVLEVATGENKTGKINSKS</sequence>
<organism evidence="2 3">
    <name type="scientific">Cucurbita argyrosperma subsp. sororia</name>
    <dbReference type="NCBI Taxonomy" id="37648"/>
    <lineage>
        <taxon>Eukaryota</taxon>
        <taxon>Viridiplantae</taxon>
        <taxon>Streptophyta</taxon>
        <taxon>Embryophyta</taxon>
        <taxon>Tracheophyta</taxon>
        <taxon>Spermatophyta</taxon>
        <taxon>Magnoliopsida</taxon>
        <taxon>eudicotyledons</taxon>
        <taxon>Gunneridae</taxon>
        <taxon>Pentapetalae</taxon>
        <taxon>rosids</taxon>
        <taxon>fabids</taxon>
        <taxon>Cucurbitales</taxon>
        <taxon>Cucurbitaceae</taxon>
        <taxon>Cucurbiteae</taxon>
        <taxon>Cucurbita</taxon>
    </lineage>
</organism>
<reference evidence="2 3" key="1">
    <citation type="journal article" date="2021" name="Hortic Res">
        <title>The domestication of Cucurbita argyrosperma as revealed by the genome of its wild relative.</title>
        <authorList>
            <person name="Barrera-Redondo J."/>
            <person name="Sanchez-de la Vega G."/>
            <person name="Aguirre-Liguori J.A."/>
            <person name="Castellanos-Morales G."/>
            <person name="Gutierrez-Guerrero Y.T."/>
            <person name="Aguirre-Dugua X."/>
            <person name="Aguirre-Planter E."/>
            <person name="Tenaillon M.I."/>
            <person name="Lira-Saade R."/>
            <person name="Eguiarte L.E."/>
        </authorList>
    </citation>
    <scope>NUCLEOTIDE SEQUENCE [LARGE SCALE GENOMIC DNA]</scope>
    <source>
        <strain evidence="2">JBR-2021</strain>
    </source>
</reference>
<dbReference type="Proteomes" id="UP000685013">
    <property type="component" value="Chromosome 6"/>
</dbReference>
<evidence type="ECO:0000256" key="1">
    <source>
        <dbReference type="SAM" id="MobiDB-lite"/>
    </source>
</evidence>
<feature type="compositionally biased region" description="Polar residues" evidence="1">
    <location>
        <begin position="67"/>
        <end position="77"/>
    </location>
</feature>
<accession>A0AAV6NFD0</accession>
<comment type="caution">
    <text evidence="2">The sequence shown here is derived from an EMBL/GenBank/DDBJ whole genome shotgun (WGS) entry which is preliminary data.</text>
</comment>
<protein>
    <submittedName>
        <fullName evidence="2">Uncharacterized protein</fullName>
    </submittedName>
</protein>